<keyword evidence="4" id="KW-1185">Reference proteome</keyword>
<accession>A0A1T4WH57</accession>
<dbReference type="OrthoDB" id="9767999at2"/>
<name>A0A1T4WH57_9BACT</name>
<gene>
    <name evidence="3" type="ORF">SAMN02745166_00194</name>
</gene>
<evidence type="ECO:0000313" key="3">
    <source>
        <dbReference type="EMBL" id="SKA76537.1"/>
    </source>
</evidence>
<dbReference type="InterPro" id="IPR036291">
    <property type="entry name" value="NAD(P)-bd_dom_sf"/>
</dbReference>
<dbReference type="AlphaFoldDB" id="A0A1T4WH57"/>
<dbReference type="InterPro" id="IPR050463">
    <property type="entry name" value="Gfo/Idh/MocA_oxidrdct_glycsds"/>
</dbReference>
<organism evidence="3 4">
    <name type="scientific">Prosthecobacter debontii</name>
    <dbReference type="NCBI Taxonomy" id="48467"/>
    <lineage>
        <taxon>Bacteria</taxon>
        <taxon>Pseudomonadati</taxon>
        <taxon>Verrucomicrobiota</taxon>
        <taxon>Verrucomicrobiia</taxon>
        <taxon>Verrucomicrobiales</taxon>
        <taxon>Verrucomicrobiaceae</taxon>
        <taxon>Prosthecobacter</taxon>
    </lineage>
</organism>
<dbReference type="Pfam" id="PF01408">
    <property type="entry name" value="GFO_IDH_MocA"/>
    <property type="match status" value="1"/>
</dbReference>
<sequence length="428" mass="47089">MPGNTALSRRQFLKSTVPLILPVSVLGRAGAVSPNSKIRLACIGTGGQGTANLRSFLADERVQVVAICDVDDQHRDKALQMAGLTAKDGYKDFRDVLARTDVDAVMNATPDHWHANVAIAAAKAGKDLFSEKPLGASIVEGRAICQAVKEHQRILQCGTWRRSGLKVRMACELVRNGYIGELKEIEVGVPGTFAIRGGYTGMEGPEPVPPHLDYAMWLGSAPERPYTAARCHFNFRWIDEYAPGYITDWGAHFVDVAQWGAGMDDTAPVEVEALQVKKRTQGLYDAPEQYRIQYRYANGVKMTLFTTDDKATYGTKFIGSEGWVFSESEMLKASDINILRTKMKDGDVRLYVSKNHHRNFVDAIYSRGEVAAPAEIAQRAATICHMGAIAAKVGHGLTFDPVTETFPQQDTANAMLLRPMRAPWKLDA</sequence>
<protein>
    <submittedName>
        <fullName evidence="3">Predicted dehydrogenase</fullName>
    </submittedName>
</protein>
<dbReference type="EMBL" id="FUYE01000001">
    <property type="protein sequence ID" value="SKA76537.1"/>
    <property type="molecule type" value="Genomic_DNA"/>
</dbReference>
<evidence type="ECO:0000259" key="2">
    <source>
        <dbReference type="Pfam" id="PF19051"/>
    </source>
</evidence>
<dbReference type="Proteomes" id="UP000190774">
    <property type="component" value="Unassembled WGS sequence"/>
</dbReference>
<reference evidence="4" key="1">
    <citation type="submission" date="2017-02" db="EMBL/GenBank/DDBJ databases">
        <authorList>
            <person name="Varghese N."/>
            <person name="Submissions S."/>
        </authorList>
    </citation>
    <scope>NUCLEOTIDE SEQUENCE [LARGE SCALE GENOMIC DNA]</scope>
    <source>
        <strain evidence="4">ATCC 700200</strain>
    </source>
</reference>
<evidence type="ECO:0000313" key="4">
    <source>
        <dbReference type="Proteomes" id="UP000190774"/>
    </source>
</evidence>
<dbReference type="STRING" id="48467.SAMN02745166_00194"/>
<dbReference type="GO" id="GO:0000166">
    <property type="term" value="F:nucleotide binding"/>
    <property type="evidence" value="ECO:0007669"/>
    <property type="project" value="InterPro"/>
</dbReference>
<dbReference type="RefSeq" id="WP_078811430.1">
    <property type="nucleotide sequence ID" value="NZ_FUYE01000001.1"/>
</dbReference>
<dbReference type="Pfam" id="PF19051">
    <property type="entry name" value="GFO_IDH_MocA_C2"/>
    <property type="match status" value="1"/>
</dbReference>
<dbReference type="InterPro" id="IPR000683">
    <property type="entry name" value="Gfo/Idh/MocA-like_OxRdtase_N"/>
</dbReference>
<dbReference type="SUPFAM" id="SSF55347">
    <property type="entry name" value="Glyceraldehyde-3-phosphate dehydrogenase-like, C-terminal domain"/>
    <property type="match status" value="1"/>
</dbReference>
<dbReference type="InterPro" id="IPR043906">
    <property type="entry name" value="Gfo/Idh/MocA_OxRdtase_bact_C"/>
</dbReference>
<dbReference type="PANTHER" id="PTHR43818">
    <property type="entry name" value="BCDNA.GH03377"/>
    <property type="match status" value="1"/>
</dbReference>
<evidence type="ECO:0000259" key="1">
    <source>
        <dbReference type="Pfam" id="PF01408"/>
    </source>
</evidence>
<dbReference type="Gene3D" id="3.40.50.720">
    <property type="entry name" value="NAD(P)-binding Rossmann-like Domain"/>
    <property type="match status" value="1"/>
</dbReference>
<feature type="domain" description="Gfo/Idh/MocA-like oxidoreductase bacterial type C-terminal" evidence="2">
    <location>
        <begin position="166"/>
        <end position="425"/>
    </location>
</feature>
<feature type="domain" description="Gfo/Idh/MocA-like oxidoreductase N-terminal" evidence="1">
    <location>
        <begin position="38"/>
        <end position="158"/>
    </location>
</feature>
<proteinExistence type="predicted"/>
<dbReference type="PANTHER" id="PTHR43818:SF5">
    <property type="entry name" value="OXIDOREDUCTASE FAMILY PROTEIN"/>
    <property type="match status" value="1"/>
</dbReference>
<dbReference type="SUPFAM" id="SSF51735">
    <property type="entry name" value="NAD(P)-binding Rossmann-fold domains"/>
    <property type="match status" value="1"/>
</dbReference>
<dbReference type="Gene3D" id="3.30.360.10">
    <property type="entry name" value="Dihydrodipicolinate Reductase, domain 2"/>
    <property type="match status" value="1"/>
</dbReference>